<feature type="transmembrane region" description="Helical" evidence="2">
    <location>
        <begin position="114"/>
        <end position="136"/>
    </location>
</feature>
<feature type="transmembrane region" description="Helical" evidence="2">
    <location>
        <begin position="39"/>
        <end position="63"/>
    </location>
</feature>
<keyword evidence="2" id="KW-0812">Transmembrane</keyword>
<feature type="transmembrane region" description="Helical" evidence="2">
    <location>
        <begin position="75"/>
        <end position="94"/>
    </location>
</feature>
<dbReference type="OrthoDB" id="2672329at2759"/>
<accession>A0A1J8PS08</accession>
<evidence type="ECO:0008006" key="5">
    <source>
        <dbReference type="Google" id="ProtNLM"/>
    </source>
</evidence>
<keyword evidence="4" id="KW-1185">Reference proteome</keyword>
<proteinExistence type="predicted"/>
<comment type="caution">
    <text evidence="3">The sequence shown here is derived from an EMBL/GenBank/DDBJ whole genome shotgun (WGS) entry which is preliminary data.</text>
</comment>
<dbReference type="Proteomes" id="UP000183567">
    <property type="component" value="Unassembled WGS sequence"/>
</dbReference>
<reference evidence="3 4" key="1">
    <citation type="submission" date="2016-03" db="EMBL/GenBank/DDBJ databases">
        <title>Comparative genomics of the ectomycorrhizal sister species Rhizopogon vinicolor and Rhizopogon vesiculosus (Basidiomycota: Boletales) reveals a divergence of the mating type B locus.</title>
        <authorList>
            <person name="Mujic A.B."/>
            <person name="Kuo A."/>
            <person name="Tritt A."/>
            <person name="Lipzen A."/>
            <person name="Chen C."/>
            <person name="Johnson J."/>
            <person name="Sharma A."/>
            <person name="Barry K."/>
            <person name="Grigoriev I.V."/>
            <person name="Spatafora J.W."/>
        </authorList>
    </citation>
    <scope>NUCLEOTIDE SEQUENCE [LARGE SCALE GENOMIC DNA]</scope>
    <source>
        <strain evidence="3 4">AM-OR11-056</strain>
    </source>
</reference>
<feature type="compositionally biased region" description="Basic and acidic residues" evidence="1">
    <location>
        <begin position="190"/>
        <end position="202"/>
    </location>
</feature>
<gene>
    <name evidence="3" type="ORF">AZE42_04750</name>
</gene>
<keyword evidence="2" id="KW-0472">Membrane</keyword>
<evidence type="ECO:0000313" key="3">
    <source>
        <dbReference type="EMBL" id="OJA11990.1"/>
    </source>
</evidence>
<keyword evidence="2" id="KW-1133">Transmembrane helix</keyword>
<sequence>MPFTFALFRGLLFLAIGICNVTSIVISVLAFVAKTGGPFEVLATTSSGLALLILPIMLMVMYCRRGEEASNTLNLVTFGALCLVNLVSSIGLTVHARHDPAADLCHDFSGNCTLAHTLVAMSYLSVIFSLIGFIISHIDKYPGVVKVSPRYPITKAPSSRFAALQYPLDVEMDNVYTQHPARKAKHARKTHVEEERWTDIPV</sequence>
<evidence type="ECO:0000313" key="4">
    <source>
        <dbReference type="Proteomes" id="UP000183567"/>
    </source>
</evidence>
<evidence type="ECO:0000256" key="1">
    <source>
        <dbReference type="SAM" id="MobiDB-lite"/>
    </source>
</evidence>
<protein>
    <recommendedName>
        <fullName evidence="5">MARVEL domain-containing protein</fullName>
    </recommendedName>
</protein>
<feature type="transmembrane region" description="Helical" evidence="2">
    <location>
        <begin position="12"/>
        <end position="33"/>
    </location>
</feature>
<evidence type="ECO:0000256" key="2">
    <source>
        <dbReference type="SAM" id="Phobius"/>
    </source>
</evidence>
<dbReference type="EMBL" id="LVVM01004839">
    <property type="protein sequence ID" value="OJA11990.1"/>
    <property type="molecule type" value="Genomic_DNA"/>
</dbReference>
<name>A0A1J8PS08_9AGAM</name>
<organism evidence="3 4">
    <name type="scientific">Rhizopogon vesiculosus</name>
    <dbReference type="NCBI Taxonomy" id="180088"/>
    <lineage>
        <taxon>Eukaryota</taxon>
        <taxon>Fungi</taxon>
        <taxon>Dikarya</taxon>
        <taxon>Basidiomycota</taxon>
        <taxon>Agaricomycotina</taxon>
        <taxon>Agaricomycetes</taxon>
        <taxon>Agaricomycetidae</taxon>
        <taxon>Boletales</taxon>
        <taxon>Suillineae</taxon>
        <taxon>Rhizopogonaceae</taxon>
        <taxon>Rhizopogon</taxon>
    </lineage>
</organism>
<feature type="region of interest" description="Disordered" evidence="1">
    <location>
        <begin position="183"/>
        <end position="202"/>
    </location>
</feature>
<dbReference type="AlphaFoldDB" id="A0A1J8PS08"/>